<keyword evidence="7" id="KW-1185">Reference proteome</keyword>
<reference evidence="4 7" key="2">
    <citation type="submission" date="2020-12" db="EMBL/GenBank/DDBJ databases">
        <title>FDA dAtabase for Regulatory Grade micrObial Sequences (FDA-ARGOS): Supporting development and validation of Infectious Disease Dx tests.</title>
        <authorList>
            <person name="Sproer C."/>
            <person name="Gronow S."/>
            <person name="Severitt S."/>
            <person name="Schroder I."/>
            <person name="Tallon L."/>
            <person name="Sadzewicz L."/>
            <person name="Zhao X."/>
            <person name="Boylan J."/>
            <person name="Ott S."/>
            <person name="Bowen H."/>
            <person name="Vavikolanu K."/>
            <person name="Mehta A."/>
            <person name="Aluvathingal J."/>
            <person name="Nadendla S."/>
            <person name="Lowell S."/>
            <person name="Myers T."/>
            <person name="Yan Y."/>
            <person name="Sichtig H."/>
        </authorList>
    </citation>
    <scope>NUCLEOTIDE SEQUENCE [LARGE SCALE GENOMIC DNA]</scope>
    <source>
        <strain evidence="4 7">FDAARGOS_890</strain>
    </source>
</reference>
<sequence>MTHKAAGMRHAHTCAAQRQKGIALFIVVVLVMLSMLLALWASRSALFNEMFVGNDADYQRALEAAQALLQDAELDIRGEQASGAACAASSSQPSVCRSGAGIAQFPRETGEVGLLLASLAEATPTGCRDGLCTKRTGPQDFWNNADEGQGITLGQMTAADVGARYGQFTGAIAGGKSDSILANREAGKGGWYWIEILPYDVNAGNSGVIANGSPRLALYMQPQVIYRITAIAHGRKSNTQVVMQQTYARQKRRD</sequence>
<evidence type="ECO:0000256" key="1">
    <source>
        <dbReference type="SAM" id="Coils"/>
    </source>
</evidence>
<dbReference type="RefSeq" id="WP_016447720.1">
    <property type="nucleotide sequence ID" value="NZ_AP025556.1"/>
</dbReference>
<dbReference type="Proteomes" id="UP000183417">
    <property type="component" value="Unassembled WGS sequence"/>
</dbReference>
<dbReference type="EMBL" id="FNPE01000002">
    <property type="protein sequence ID" value="SDY03421.1"/>
    <property type="molecule type" value="Genomic_DNA"/>
</dbReference>
<evidence type="ECO:0000313" key="6">
    <source>
        <dbReference type="Proteomes" id="UP000183417"/>
    </source>
</evidence>
<feature type="domain" description="PilX/PilW C-terminal" evidence="3">
    <location>
        <begin position="129"/>
        <end position="249"/>
    </location>
</feature>
<dbReference type="EMBL" id="CP065748">
    <property type="protein sequence ID" value="QPS81161.1"/>
    <property type="molecule type" value="Genomic_DNA"/>
</dbReference>
<keyword evidence="2" id="KW-0812">Transmembrane</keyword>
<dbReference type="Proteomes" id="UP000595064">
    <property type="component" value="Chromosome"/>
</dbReference>
<keyword evidence="1" id="KW-0175">Coiled coil</keyword>
<organism evidence="5 6">
    <name type="scientific">Delftia lacustris</name>
    <dbReference type="NCBI Taxonomy" id="558537"/>
    <lineage>
        <taxon>Bacteria</taxon>
        <taxon>Pseudomonadati</taxon>
        <taxon>Pseudomonadota</taxon>
        <taxon>Betaproteobacteria</taxon>
        <taxon>Burkholderiales</taxon>
        <taxon>Comamonadaceae</taxon>
        <taxon>Delftia</taxon>
    </lineage>
</organism>
<evidence type="ECO:0000313" key="7">
    <source>
        <dbReference type="Proteomes" id="UP000595064"/>
    </source>
</evidence>
<dbReference type="GeneID" id="94690812"/>
<accession>A0A1H3GJG0</accession>
<dbReference type="InterPro" id="IPR025205">
    <property type="entry name" value="PilX/PilW_C"/>
</dbReference>
<keyword evidence="2" id="KW-0472">Membrane</keyword>
<feature type="transmembrane region" description="Helical" evidence="2">
    <location>
        <begin position="21"/>
        <end position="41"/>
    </location>
</feature>
<reference evidence="5 6" key="1">
    <citation type="submission" date="2016-10" db="EMBL/GenBank/DDBJ databases">
        <authorList>
            <person name="de Groot N.N."/>
        </authorList>
    </citation>
    <scope>NUCLEOTIDE SEQUENCE [LARGE SCALE GENOMIC DNA]</scope>
    <source>
        <strain evidence="5 6">LMG 24775</strain>
    </source>
</reference>
<name>A0A1H3GJG0_9BURK</name>
<evidence type="ECO:0000313" key="5">
    <source>
        <dbReference type="EMBL" id="SDY03421.1"/>
    </source>
</evidence>
<protein>
    <submittedName>
        <fullName evidence="4 5">Pilus assembly protein</fullName>
    </submittedName>
</protein>
<evidence type="ECO:0000259" key="3">
    <source>
        <dbReference type="Pfam" id="PF13681"/>
    </source>
</evidence>
<evidence type="ECO:0000313" key="4">
    <source>
        <dbReference type="EMBL" id="QPS81161.1"/>
    </source>
</evidence>
<keyword evidence="2" id="KW-1133">Transmembrane helix</keyword>
<dbReference type="AlphaFoldDB" id="A0A1H3GJG0"/>
<dbReference type="Pfam" id="PF13681">
    <property type="entry name" value="PilX"/>
    <property type="match status" value="1"/>
</dbReference>
<dbReference type="KEGG" id="dla:I6G47_30070"/>
<evidence type="ECO:0000256" key="2">
    <source>
        <dbReference type="SAM" id="Phobius"/>
    </source>
</evidence>
<gene>
    <name evidence="4" type="ORF">I6G47_30070</name>
    <name evidence="5" type="ORF">SAMN05421547_102241</name>
</gene>
<proteinExistence type="predicted"/>
<feature type="coiled-coil region" evidence="1">
    <location>
        <begin position="55"/>
        <end position="82"/>
    </location>
</feature>